<protein>
    <submittedName>
        <fullName evidence="2">Uncharacterized protein</fullName>
    </submittedName>
</protein>
<feature type="transmembrane region" description="Helical" evidence="1">
    <location>
        <begin position="22"/>
        <end position="43"/>
    </location>
</feature>
<gene>
    <name evidence="2" type="ORF">METZ01_LOCUS408838</name>
</gene>
<organism evidence="2">
    <name type="scientific">marine metagenome</name>
    <dbReference type="NCBI Taxonomy" id="408172"/>
    <lineage>
        <taxon>unclassified sequences</taxon>
        <taxon>metagenomes</taxon>
        <taxon>ecological metagenomes</taxon>
    </lineage>
</organism>
<evidence type="ECO:0000256" key="1">
    <source>
        <dbReference type="SAM" id="Phobius"/>
    </source>
</evidence>
<accession>A0A382WBJ2</accession>
<keyword evidence="1" id="KW-0812">Transmembrane</keyword>
<dbReference type="EMBL" id="UINC01158437">
    <property type="protein sequence ID" value="SVD55984.1"/>
    <property type="molecule type" value="Genomic_DNA"/>
</dbReference>
<name>A0A382WBJ2_9ZZZZ</name>
<feature type="non-terminal residue" evidence="2">
    <location>
        <position position="1"/>
    </location>
</feature>
<evidence type="ECO:0000313" key="2">
    <source>
        <dbReference type="EMBL" id="SVD55984.1"/>
    </source>
</evidence>
<sequence>QFENRINRLTKNGQILHQEGKYYLGKTTLLIISKIVIIIKLAILGKKPSINVK</sequence>
<reference evidence="2" key="1">
    <citation type="submission" date="2018-05" db="EMBL/GenBank/DDBJ databases">
        <authorList>
            <person name="Lanie J.A."/>
            <person name="Ng W.-L."/>
            <person name="Kazmierczak K.M."/>
            <person name="Andrzejewski T.M."/>
            <person name="Davidsen T.M."/>
            <person name="Wayne K.J."/>
            <person name="Tettelin H."/>
            <person name="Glass J.I."/>
            <person name="Rusch D."/>
            <person name="Podicherti R."/>
            <person name="Tsui H.-C.T."/>
            <person name="Winkler M.E."/>
        </authorList>
    </citation>
    <scope>NUCLEOTIDE SEQUENCE</scope>
</reference>
<proteinExistence type="predicted"/>
<keyword evidence="1" id="KW-0472">Membrane</keyword>
<keyword evidence="1" id="KW-1133">Transmembrane helix</keyword>
<dbReference type="AlphaFoldDB" id="A0A382WBJ2"/>